<accession>A0A3P8K7M7</accession>
<reference evidence="3 4" key="1">
    <citation type="submission" date="2018-11" db="EMBL/GenBank/DDBJ databases">
        <authorList>
            <consortium name="Pathogen Informatics"/>
        </authorList>
    </citation>
    <scope>NUCLEOTIDE SEQUENCE [LARGE SCALE GENOMIC DNA]</scope>
    <source>
        <strain>Denwood</strain>
        <strain evidence="4">Zambia</strain>
    </source>
</reference>
<keyword evidence="4" id="KW-1185">Reference proteome</keyword>
<feature type="transmembrane region" description="Helical" evidence="2">
    <location>
        <begin position="243"/>
        <end position="266"/>
    </location>
</feature>
<protein>
    <submittedName>
        <fullName evidence="3">Uncharacterized protein</fullName>
    </submittedName>
</protein>
<keyword evidence="2" id="KW-0472">Membrane</keyword>
<gene>
    <name evidence="3" type="ORF">SMTD_LOCUS17633</name>
</gene>
<sequence length="269" mass="29451">MYFFLSTTNFHGFATSSVCEYNRPSDEFAKETLCSLASIIESTSGTIDRSGSKVNPSTGNNNVKYTVSNGYPNTTDLSSCTDKVKVTSSSQNVSHIGVPHTSSSKLITNEKEGCTKIQETRSPSPPPHSTDATSAVLGGPYNKPSYQPTDICTNIPTNQHSLGQSNLAQKTSPQISPQSVVITDSNKALPSSVWSVQTNNNVGSRVSEPSPRGGQKSKTQVIKLDLFFLLEYTRVDILKKKTFSTYLVIVCPFMTFSYYSFFIYCINRL</sequence>
<proteinExistence type="predicted"/>
<dbReference type="AlphaFoldDB" id="A0A3P8K7M7"/>
<dbReference type="EMBL" id="UZAL01039046">
    <property type="protein sequence ID" value="VDP74776.1"/>
    <property type="molecule type" value="Genomic_DNA"/>
</dbReference>
<evidence type="ECO:0000256" key="2">
    <source>
        <dbReference type="SAM" id="Phobius"/>
    </source>
</evidence>
<evidence type="ECO:0000256" key="1">
    <source>
        <dbReference type="SAM" id="MobiDB-lite"/>
    </source>
</evidence>
<evidence type="ECO:0000313" key="3">
    <source>
        <dbReference type="EMBL" id="VDP74776.1"/>
    </source>
</evidence>
<keyword evidence="2" id="KW-0812">Transmembrane</keyword>
<dbReference type="Proteomes" id="UP000269396">
    <property type="component" value="Unassembled WGS sequence"/>
</dbReference>
<name>A0A3P8K7M7_9TREM</name>
<keyword evidence="2" id="KW-1133">Transmembrane helix</keyword>
<organism evidence="3 4">
    <name type="scientific">Schistosoma mattheei</name>
    <dbReference type="NCBI Taxonomy" id="31246"/>
    <lineage>
        <taxon>Eukaryota</taxon>
        <taxon>Metazoa</taxon>
        <taxon>Spiralia</taxon>
        <taxon>Lophotrochozoa</taxon>
        <taxon>Platyhelminthes</taxon>
        <taxon>Trematoda</taxon>
        <taxon>Digenea</taxon>
        <taxon>Strigeidida</taxon>
        <taxon>Schistosomatoidea</taxon>
        <taxon>Schistosomatidae</taxon>
        <taxon>Schistosoma</taxon>
    </lineage>
</organism>
<feature type="compositionally biased region" description="Polar residues" evidence="1">
    <location>
        <begin position="144"/>
        <end position="170"/>
    </location>
</feature>
<feature type="region of interest" description="Disordered" evidence="1">
    <location>
        <begin position="117"/>
        <end position="170"/>
    </location>
</feature>
<evidence type="ECO:0000313" key="4">
    <source>
        <dbReference type="Proteomes" id="UP000269396"/>
    </source>
</evidence>